<dbReference type="PANTHER" id="PTHR11579:SF0">
    <property type="entry name" value="PROTEIN-L-ISOASPARTATE(D-ASPARTATE) O-METHYLTRANSFERASE"/>
    <property type="match status" value="1"/>
</dbReference>
<dbReference type="SUPFAM" id="SSF53335">
    <property type="entry name" value="S-adenosyl-L-methionine-dependent methyltransferases"/>
    <property type="match status" value="1"/>
</dbReference>
<evidence type="ECO:0000256" key="2">
    <source>
        <dbReference type="ARBA" id="ARBA00005369"/>
    </source>
</evidence>
<proteinExistence type="inferred from homology"/>
<dbReference type="Pfam" id="PF01135">
    <property type="entry name" value="PCMT"/>
    <property type="match status" value="1"/>
</dbReference>
<organism evidence="8">
    <name type="scientific">candidate division WOR-3 bacterium</name>
    <dbReference type="NCBI Taxonomy" id="2052148"/>
    <lineage>
        <taxon>Bacteria</taxon>
        <taxon>Bacteria division WOR-3</taxon>
    </lineage>
</organism>
<dbReference type="GO" id="GO:0030091">
    <property type="term" value="P:protein repair"/>
    <property type="evidence" value="ECO:0007669"/>
    <property type="project" value="UniProtKB-UniRule"/>
</dbReference>
<sequence>MVEEQIAARGIRNERVLTAMLKVPRHLFVPEGFVHQAYEDHPLPIGQGQTISQPYIVAVMTEALQVGRQHRVLEIGTGSGYQTALLAELAGMVYTVEIIEELSIRARQILNRLDYRNIRFKIGDGNEGWKEFAPYDRIIVTAAAESIPYALVEQLKEQGRLVAPVGPSGAQSLIFGVKHGQRLVQRSLMSVVFVPLVRGKPSVDS</sequence>
<comment type="caution">
    <text evidence="8">The sequence shown here is derived from an EMBL/GenBank/DDBJ whole genome shotgun (WGS) entry which is preliminary data.</text>
</comment>
<keyword evidence="3 7" id="KW-0963">Cytoplasm</keyword>
<evidence type="ECO:0000256" key="4">
    <source>
        <dbReference type="ARBA" id="ARBA00022603"/>
    </source>
</evidence>
<protein>
    <recommendedName>
        <fullName evidence="7">Protein-L-isoaspartate O-methyltransferase</fullName>
        <ecNumber evidence="7">2.1.1.77</ecNumber>
    </recommendedName>
    <alternativeName>
        <fullName evidence="7">L-isoaspartyl protein carboxyl methyltransferase</fullName>
    </alternativeName>
    <alternativeName>
        <fullName evidence="7">Protein L-isoaspartyl methyltransferase</fullName>
    </alternativeName>
    <alternativeName>
        <fullName evidence="7">Protein-beta-aspartate methyltransferase</fullName>
        <shortName evidence="7">PIMT</shortName>
    </alternativeName>
</protein>
<gene>
    <name evidence="7" type="primary">pcm</name>
    <name evidence="8" type="ORF">ENP94_06670</name>
    <name evidence="9" type="ORF">ENS16_02320</name>
</gene>
<comment type="subcellular location">
    <subcellularLocation>
        <location evidence="1 7">Cytoplasm</location>
    </subcellularLocation>
</comment>
<dbReference type="NCBIfam" id="NF001453">
    <property type="entry name" value="PRK00312.1"/>
    <property type="match status" value="1"/>
</dbReference>
<evidence type="ECO:0000256" key="1">
    <source>
        <dbReference type="ARBA" id="ARBA00004496"/>
    </source>
</evidence>
<dbReference type="AlphaFoldDB" id="A0A7C1T1U9"/>
<dbReference type="Gene3D" id="3.40.50.150">
    <property type="entry name" value="Vaccinia Virus protein VP39"/>
    <property type="match status" value="1"/>
</dbReference>
<dbReference type="PROSITE" id="PS01279">
    <property type="entry name" value="PCMT"/>
    <property type="match status" value="1"/>
</dbReference>
<dbReference type="HAMAP" id="MF_00090">
    <property type="entry name" value="PIMT"/>
    <property type="match status" value="1"/>
</dbReference>
<comment type="function">
    <text evidence="7">Catalyzes the methyl esterification of L-isoaspartyl residues in peptides and proteins that result from spontaneous decomposition of normal L-aspartyl and L-asparaginyl residues. It plays a role in the repair and/or degradation of damaged proteins.</text>
</comment>
<dbReference type="GO" id="GO:0004719">
    <property type="term" value="F:protein-L-isoaspartate (D-aspartate) O-methyltransferase activity"/>
    <property type="evidence" value="ECO:0007669"/>
    <property type="project" value="UniProtKB-UniRule"/>
</dbReference>
<dbReference type="InterPro" id="IPR029063">
    <property type="entry name" value="SAM-dependent_MTases_sf"/>
</dbReference>
<keyword evidence="4 7" id="KW-0489">Methyltransferase</keyword>
<name>A0A7C1T1U9_UNCW3</name>
<dbReference type="EMBL" id="DSTU01000004">
    <property type="protein sequence ID" value="HFJ53510.1"/>
    <property type="molecule type" value="Genomic_DNA"/>
</dbReference>
<evidence type="ECO:0000256" key="6">
    <source>
        <dbReference type="ARBA" id="ARBA00022691"/>
    </source>
</evidence>
<dbReference type="EMBL" id="DSLG01000008">
    <property type="protein sequence ID" value="HEA87671.1"/>
    <property type="molecule type" value="Genomic_DNA"/>
</dbReference>
<evidence type="ECO:0000313" key="8">
    <source>
        <dbReference type="EMBL" id="HEA87671.1"/>
    </source>
</evidence>
<evidence type="ECO:0000256" key="3">
    <source>
        <dbReference type="ARBA" id="ARBA00022490"/>
    </source>
</evidence>
<dbReference type="EC" id="2.1.1.77" evidence="7"/>
<dbReference type="GO" id="GO:0005737">
    <property type="term" value="C:cytoplasm"/>
    <property type="evidence" value="ECO:0007669"/>
    <property type="project" value="UniProtKB-SubCell"/>
</dbReference>
<evidence type="ECO:0000313" key="9">
    <source>
        <dbReference type="EMBL" id="HFJ53510.1"/>
    </source>
</evidence>
<dbReference type="InterPro" id="IPR000682">
    <property type="entry name" value="PCMT"/>
</dbReference>
<dbReference type="FunFam" id="3.40.50.150:FF:000010">
    <property type="entry name" value="Protein-L-isoaspartate O-methyltransferase"/>
    <property type="match status" value="1"/>
</dbReference>
<comment type="similarity">
    <text evidence="2 7">Belongs to the methyltransferase superfamily. L-isoaspartyl/D-aspartyl protein methyltransferase family.</text>
</comment>
<dbReference type="GO" id="GO:0032259">
    <property type="term" value="P:methylation"/>
    <property type="evidence" value="ECO:0007669"/>
    <property type="project" value="UniProtKB-KW"/>
</dbReference>
<reference evidence="8" key="1">
    <citation type="journal article" date="2020" name="mSystems">
        <title>Genome- and Community-Level Interaction Insights into Carbon Utilization and Element Cycling Functions of Hydrothermarchaeota in Hydrothermal Sediment.</title>
        <authorList>
            <person name="Zhou Z."/>
            <person name="Liu Y."/>
            <person name="Xu W."/>
            <person name="Pan J."/>
            <person name="Luo Z.H."/>
            <person name="Li M."/>
        </authorList>
    </citation>
    <scope>NUCLEOTIDE SEQUENCE [LARGE SCALE GENOMIC DNA]</scope>
    <source>
        <strain evidence="8">SpSt-265</strain>
        <strain evidence="9">SpSt-465</strain>
    </source>
</reference>
<evidence type="ECO:0000256" key="5">
    <source>
        <dbReference type="ARBA" id="ARBA00022679"/>
    </source>
</evidence>
<dbReference type="CDD" id="cd02440">
    <property type="entry name" value="AdoMet_MTases"/>
    <property type="match status" value="1"/>
</dbReference>
<dbReference type="NCBIfam" id="TIGR00080">
    <property type="entry name" value="pimt"/>
    <property type="match status" value="1"/>
</dbReference>
<keyword evidence="5 7" id="KW-0808">Transferase</keyword>
<feature type="active site" evidence="7">
    <location>
        <position position="52"/>
    </location>
</feature>
<accession>A0A7C1T1U9</accession>
<evidence type="ECO:0000256" key="7">
    <source>
        <dbReference type="HAMAP-Rule" id="MF_00090"/>
    </source>
</evidence>
<comment type="catalytic activity">
    <reaction evidence="7">
        <text>[protein]-L-isoaspartate + S-adenosyl-L-methionine = [protein]-L-isoaspartate alpha-methyl ester + S-adenosyl-L-homocysteine</text>
        <dbReference type="Rhea" id="RHEA:12705"/>
        <dbReference type="Rhea" id="RHEA-COMP:12143"/>
        <dbReference type="Rhea" id="RHEA-COMP:12144"/>
        <dbReference type="ChEBI" id="CHEBI:57856"/>
        <dbReference type="ChEBI" id="CHEBI:59789"/>
        <dbReference type="ChEBI" id="CHEBI:90596"/>
        <dbReference type="ChEBI" id="CHEBI:90598"/>
        <dbReference type="EC" id="2.1.1.77"/>
    </reaction>
</comment>
<keyword evidence="6 7" id="KW-0949">S-adenosyl-L-methionine</keyword>
<dbReference type="PANTHER" id="PTHR11579">
    <property type="entry name" value="PROTEIN-L-ISOASPARTATE O-METHYLTRANSFERASE"/>
    <property type="match status" value="1"/>
</dbReference>